<feature type="transmembrane region" description="Helical" evidence="2">
    <location>
        <begin position="183"/>
        <end position="204"/>
    </location>
</feature>
<dbReference type="InterPro" id="IPR025495">
    <property type="entry name" value="DUF4386"/>
</dbReference>
<evidence type="ECO:0000313" key="3">
    <source>
        <dbReference type="EMBL" id="GCE29784.1"/>
    </source>
</evidence>
<comment type="caution">
    <text evidence="3">The sequence shown here is derived from an EMBL/GenBank/DDBJ whole genome shotgun (WGS) entry which is preliminary data.</text>
</comment>
<reference evidence="4" key="1">
    <citation type="submission" date="2018-12" db="EMBL/GenBank/DDBJ databases">
        <title>Tengunoibacter tsumagoiensis gen. nov., sp. nov., Dictyobacter kobayashii sp. nov., D. alpinus sp. nov., and D. joshuensis sp. nov. and description of Dictyobacteraceae fam. nov. within the order Ktedonobacterales isolated from Tengu-no-mugimeshi.</title>
        <authorList>
            <person name="Wang C.M."/>
            <person name="Zheng Y."/>
            <person name="Sakai Y."/>
            <person name="Toyoda A."/>
            <person name="Minakuchi Y."/>
            <person name="Abe K."/>
            <person name="Yokota A."/>
            <person name="Yabe S."/>
        </authorList>
    </citation>
    <scope>NUCLEOTIDE SEQUENCE [LARGE SCALE GENOMIC DNA]</scope>
    <source>
        <strain evidence="4">Uno16</strain>
    </source>
</reference>
<sequence length="261" mass="27514">MTQTNVETTRESSLQGDREAFQMSPRRKTALVAGVLYLLTFVSIPTLFIYGSVKGTNYILGAGPDTSAIIGGILEIIVALAGIGTAVVLFPVLKKQNEAAALGLVASRILESGTIFVGVAFLLSVVTLRQTGAGVEALVTSHVLVALYDRIFLLGQSFMPAICDLLLGFLLYRSRLVPRGLSLIGIIGGPILLASYIAVMFGLIGQHTPLAALSALPVALFEFSLGVWLIVKGFQPSPILASNTQDARAAVITAPSTSRRS</sequence>
<accession>A0A402BEH5</accession>
<dbReference type="AlphaFoldDB" id="A0A402BEH5"/>
<dbReference type="EMBL" id="BIFT01000002">
    <property type="protein sequence ID" value="GCE29784.1"/>
    <property type="molecule type" value="Genomic_DNA"/>
</dbReference>
<feature type="compositionally biased region" description="Polar residues" evidence="1">
    <location>
        <begin position="1"/>
        <end position="15"/>
    </location>
</feature>
<gene>
    <name evidence="3" type="ORF">KDA_52680</name>
</gene>
<keyword evidence="4" id="KW-1185">Reference proteome</keyword>
<feature type="transmembrane region" description="Helical" evidence="2">
    <location>
        <begin position="151"/>
        <end position="171"/>
    </location>
</feature>
<feature type="transmembrane region" description="Helical" evidence="2">
    <location>
        <begin position="30"/>
        <end position="49"/>
    </location>
</feature>
<dbReference type="Proteomes" id="UP000287171">
    <property type="component" value="Unassembled WGS sequence"/>
</dbReference>
<dbReference type="Pfam" id="PF14329">
    <property type="entry name" value="DUF4386"/>
    <property type="match status" value="1"/>
</dbReference>
<keyword evidence="2" id="KW-1133">Transmembrane helix</keyword>
<protein>
    <recommendedName>
        <fullName evidence="5">DUF4386 domain-containing protein</fullName>
    </recommendedName>
</protein>
<evidence type="ECO:0000256" key="1">
    <source>
        <dbReference type="SAM" id="MobiDB-lite"/>
    </source>
</evidence>
<name>A0A402BEH5_9CHLR</name>
<keyword evidence="2" id="KW-0812">Transmembrane</keyword>
<evidence type="ECO:0008006" key="5">
    <source>
        <dbReference type="Google" id="ProtNLM"/>
    </source>
</evidence>
<feature type="region of interest" description="Disordered" evidence="1">
    <location>
        <begin position="1"/>
        <end position="21"/>
    </location>
</feature>
<feature type="transmembrane region" description="Helical" evidence="2">
    <location>
        <begin position="113"/>
        <end position="131"/>
    </location>
</feature>
<evidence type="ECO:0000313" key="4">
    <source>
        <dbReference type="Proteomes" id="UP000287171"/>
    </source>
</evidence>
<feature type="transmembrane region" description="Helical" evidence="2">
    <location>
        <begin position="210"/>
        <end position="231"/>
    </location>
</feature>
<feature type="transmembrane region" description="Helical" evidence="2">
    <location>
        <begin position="69"/>
        <end position="93"/>
    </location>
</feature>
<proteinExistence type="predicted"/>
<organism evidence="3 4">
    <name type="scientific">Dictyobacter alpinus</name>
    <dbReference type="NCBI Taxonomy" id="2014873"/>
    <lineage>
        <taxon>Bacteria</taxon>
        <taxon>Bacillati</taxon>
        <taxon>Chloroflexota</taxon>
        <taxon>Ktedonobacteria</taxon>
        <taxon>Ktedonobacterales</taxon>
        <taxon>Dictyobacteraceae</taxon>
        <taxon>Dictyobacter</taxon>
    </lineage>
</organism>
<evidence type="ECO:0000256" key="2">
    <source>
        <dbReference type="SAM" id="Phobius"/>
    </source>
</evidence>
<keyword evidence="2" id="KW-0472">Membrane</keyword>